<dbReference type="AlphaFoldDB" id="A0A9X0W887"/>
<comment type="caution">
    <text evidence="2">The sequence shown here is derived from an EMBL/GenBank/DDBJ whole genome shotgun (WGS) entry which is preliminary data.</text>
</comment>
<dbReference type="PANTHER" id="PTHR23419:SF8">
    <property type="entry name" value="FI09726P"/>
    <property type="match status" value="1"/>
</dbReference>
<dbReference type="RefSeq" id="WP_200242834.1">
    <property type="nucleotide sequence ID" value="NZ_NRRY01000012.1"/>
</dbReference>
<dbReference type="GO" id="GO:0005507">
    <property type="term" value="F:copper ion binding"/>
    <property type="evidence" value="ECO:0007669"/>
    <property type="project" value="TreeGrafter"/>
</dbReference>
<evidence type="ECO:0000313" key="2">
    <source>
        <dbReference type="EMBL" id="MBK1618696.1"/>
    </source>
</evidence>
<dbReference type="InterPro" id="IPR015867">
    <property type="entry name" value="N-reg_PII/ATP_PRibTrfase_C"/>
</dbReference>
<protein>
    <submittedName>
        <fullName evidence="2">Divalent-cation tolerance protein CutA</fullName>
    </submittedName>
</protein>
<dbReference type="SUPFAM" id="SSF54913">
    <property type="entry name" value="GlnB-like"/>
    <property type="match status" value="1"/>
</dbReference>
<dbReference type="Gene3D" id="3.30.70.120">
    <property type="match status" value="1"/>
</dbReference>
<comment type="similarity">
    <text evidence="1">Belongs to the CutA family.</text>
</comment>
<keyword evidence="3" id="KW-1185">Reference proteome</keyword>
<sequence>MGTHSAPEPVYLTFCTCPDAQTAQSLAQTLVAERLAACVNIMPGVVSLYRWQDKIETDTEVLLMIKTTERQVAALAARIETLHPYDVPEVISHPITTGNKNYLDWVRQCTANNQ</sequence>
<dbReference type="EMBL" id="NRRY01000012">
    <property type="protein sequence ID" value="MBK1618696.1"/>
    <property type="molecule type" value="Genomic_DNA"/>
</dbReference>
<dbReference type="Proteomes" id="UP001138768">
    <property type="component" value="Unassembled WGS sequence"/>
</dbReference>
<gene>
    <name evidence="2" type="ORF">CKO42_09665</name>
</gene>
<dbReference type="Pfam" id="PF03091">
    <property type="entry name" value="CutA1"/>
    <property type="match status" value="1"/>
</dbReference>
<dbReference type="InterPro" id="IPR004323">
    <property type="entry name" value="Ion_tolerance_CutA"/>
</dbReference>
<evidence type="ECO:0000256" key="1">
    <source>
        <dbReference type="ARBA" id="ARBA00010169"/>
    </source>
</evidence>
<dbReference type="InterPro" id="IPR011322">
    <property type="entry name" value="N-reg_PII-like_a/b"/>
</dbReference>
<reference evidence="2 3" key="1">
    <citation type="journal article" date="2020" name="Microorganisms">
        <title>Osmotic Adaptation and Compatible Solute Biosynthesis of Phototrophic Bacteria as Revealed from Genome Analyses.</title>
        <authorList>
            <person name="Imhoff J.F."/>
            <person name="Rahn T."/>
            <person name="Kunzel S."/>
            <person name="Keller A."/>
            <person name="Neulinger S.C."/>
        </authorList>
    </citation>
    <scope>NUCLEOTIDE SEQUENCE [LARGE SCALE GENOMIC DNA]</scope>
    <source>
        <strain evidence="2 3">DSM 25653</strain>
    </source>
</reference>
<dbReference type="PANTHER" id="PTHR23419">
    <property type="entry name" value="DIVALENT CATION TOLERANCE CUTA-RELATED"/>
    <property type="match status" value="1"/>
</dbReference>
<name>A0A9X0W887_9GAMM</name>
<accession>A0A9X0W887</accession>
<proteinExistence type="inferred from homology"/>
<organism evidence="2 3">
    <name type="scientific">Lamprobacter modestohalophilus</name>
    <dbReference type="NCBI Taxonomy" id="1064514"/>
    <lineage>
        <taxon>Bacteria</taxon>
        <taxon>Pseudomonadati</taxon>
        <taxon>Pseudomonadota</taxon>
        <taxon>Gammaproteobacteria</taxon>
        <taxon>Chromatiales</taxon>
        <taxon>Chromatiaceae</taxon>
        <taxon>Lamprobacter</taxon>
    </lineage>
</organism>
<evidence type="ECO:0000313" key="3">
    <source>
        <dbReference type="Proteomes" id="UP001138768"/>
    </source>
</evidence>
<dbReference type="GO" id="GO:0010038">
    <property type="term" value="P:response to metal ion"/>
    <property type="evidence" value="ECO:0007669"/>
    <property type="project" value="InterPro"/>
</dbReference>